<evidence type="ECO:0000259" key="2">
    <source>
        <dbReference type="Pfam" id="PF01425"/>
    </source>
</evidence>
<proteinExistence type="inferred from homology"/>
<accession>A0A5E4U7P1</accession>
<sequence length="481" mass="50957">MPPSFVTKSGIPLPKDDQLWTYSASELATGFGRGEYTPIDVLESVITRMEGINPRINAVVTTDLDTARIAAKASAQRWRNGCPSGALDGVPMTVKDNVPVAGMRATWGSELFGTYVPSEDELCVARLRAAGAVIVGKTNCPELTVQGYTDNAIFGLTRNPFDLDLTPGGSSGGAVAAVAAGICPIAIATDGGGSIRRPASYTGLIGMKPSRGRVARADGFAAILHDCEVVGPIARTVADVRRVMEIIGRPHFRDPLSVLLADDAYEAACPKPCRILYLPEFGSSPVDRQIADSVAQAADLLSSLGHRVEAGAVPFDIDALGMAWTTISQTGLTWLLKRHSSGGNRVGADIQAMYEAGSRLRAEQYYEALAMLAELKSTLAELYEAYDLIMSPSAAAMPWPAGEAFPNIIDDQPVGPRGHAIFTGFVNMSGCAAINLPSAPNARGVPIGFQLVGPVGADKLLCDIGEQYESAFRPPRIWPLR</sequence>
<evidence type="ECO:0000313" key="3">
    <source>
        <dbReference type="EMBL" id="VVD95623.1"/>
    </source>
</evidence>
<gene>
    <name evidence="3" type="ORF">PCO31110_01866</name>
</gene>
<evidence type="ECO:0000313" key="4">
    <source>
        <dbReference type="Proteomes" id="UP000337189"/>
    </source>
</evidence>
<dbReference type="EMBL" id="CABPSJ010000002">
    <property type="protein sequence ID" value="VVD95623.1"/>
    <property type="molecule type" value="Genomic_DNA"/>
</dbReference>
<dbReference type="GO" id="GO:0003824">
    <property type="term" value="F:catalytic activity"/>
    <property type="evidence" value="ECO:0007669"/>
    <property type="project" value="InterPro"/>
</dbReference>
<dbReference type="InterPro" id="IPR023631">
    <property type="entry name" value="Amidase_dom"/>
</dbReference>
<dbReference type="SUPFAM" id="SSF75304">
    <property type="entry name" value="Amidase signature (AS) enzymes"/>
    <property type="match status" value="1"/>
</dbReference>
<organism evidence="3 4">
    <name type="scientific">Pandoraea communis</name>
    <dbReference type="NCBI Taxonomy" id="2508297"/>
    <lineage>
        <taxon>Bacteria</taxon>
        <taxon>Pseudomonadati</taxon>
        <taxon>Pseudomonadota</taxon>
        <taxon>Betaproteobacteria</taxon>
        <taxon>Burkholderiales</taxon>
        <taxon>Burkholderiaceae</taxon>
        <taxon>Pandoraea</taxon>
    </lineage>
</organism>
<name>A0A5E4U7P1_9BURK</name>
<dbReference type="Gene3D" id="3.90.1300.10">
    <property type="entry name" value="Amidase signature (AS) domain"/>
    <property type="match status" value="1"/>
</dbReference>
<dbReference type="Proteomes" id="UP000337189">
    <property type="component" value="Unassembled WGS sequence"/>
</dbReference>
<protein>
    <submittedName>
        <fullName evidence="3">Amidase</fullName>
    </submittedName>
</protein>
<dbReference type="PANTHER" id="PTHR11895:SF7">
    <property type="entry name" value="GLUTAMYL-TRNA(GLN) AMIDOTRANSFERASE SUBUNIT A, MITOCHONDRIAL"/>
    <property type="match status" value="1"/>
</dbReference>
<feature type="domain" description="Amidase" evidence="2">
    <location>
        <begin position="40"/>
        <end position="462"/>
    </location>
</feature>
<dbReference type="AlphaFoldDB" id="A0A5E4U7P1"/>
<dbReference type="InterPro" id="IPR036928">
    <property type="entry name" value="AS_sf"/>
</dbReference>
<dbReference type="PANTHER" id="PTHR11895">
    <property type="entry name" value="TRANSAMIDASE"/>
    <property type="match status" value="1"/>
</dbReference>
<dbReference type="Pfam" id="PF01425">
    <property type="entry name" value="Amidase"/>
    <property type="match status" value="1"/>
</dbReference>
<evidence type="ECO:0000256" key="1">
    <source>
        <dbReference type="ARBA" id="ARBA00009199"/>
    </source>
</evidence>
<comment type="similarity">
    <text evidence="1">Belongs to the amidase family.</text>
</comment>
<dbReference type="InterPro" id="IPR000120">
    <property type="entry name" value="Amidase"/>
</dbReference>
<reference evidence="3 4" key="1">
    <citation type="submission" date="2019-08" db="EMBL/GenBank/DDBJ databases">
        <authorList>
            <person name="Peeters C."/>
        </authorList>
    </citation>
    <scope>NUCLEOTIDE SEQUENCE [LARGE SCALE GENOMIC DNA]</scope>
    <source>
        <strain evidence="3 4">LMG 31110</strain>
    </source>
</reference>